<dbReference type="GeneID" id="20707362"/>
<accession>G2X6W7</accession>
<reference evidence="3 4" key="1">
    <citation type="submission" date="2008-03" db="EMBL/GenBank/DDBJ databases">
        <title>The Genome Sequence of Verticillium dahliae VdLs.17.</title>
        <authorList>
            <consortium name="The Broad Institute Genome Sequencing Platform"/>
            <person name="Ma L.-J.J."/>
            <person name="Klosterman S.J."/>
            <person name="Subbarao K."/>
            <person name="Dobinson K."/>
            <person name="Veronese P."/>
            <person name="Kang S."/>
            <person name="Gold S.E."/>
            <person name="Young S."/>
            <person name="Jaffe D."/>
            <person name="Gnerre S."/>
            <person name="Berlin A."/>
            <person name="Heiman D."/>
            <person name="Hepburn T."/>
            <person name="Sykes S."/>
            <person name="Alvarado L."/>
            <person name="Kodira C.D."/>
            <person name="Lander E."/>
            <person name="Galagan J."/>
            <person name="Nusbaum C."/>
            <person name="Birren B."/>
        </authorList>
    </citation>
    <scope>NUCLEOTIDE SEQUENCE [LARGE SCALE GENOMIC DNA]</scope>
    <source>
        <strain evidence="4">VdLs.17 / ATCC MYA-4575 / FGSC 10137</strain>
    </source>
</reference>
<feature type="domain" description="F-box" evidence="2">
    <location>
        <begin position="11"/>
        <end position="60"/>
    </location>
</feature>
<feature type="region of interest" description="Disordered" evidence="1">
    <location>
        <begin position="64"/>
        <end position="83"/>
    </location>
</feature>
<protein>
    <recommendedName>
        <fullName evidence="2">F-box domain-containing protein</fullName>
    </recommendedName>
</protein>
<gene>
    <name evidence="3" type="ORF">VDAG_05899</name>
</gene>
<keyword evidence="4" id="KW-1185">Reference proteome</keyword>
<dbReference type="InParanoid" id="G2X6W7"/>
<proteinExistence type="predicted"/>
<sequence>MSTVRPPRTPDLILRSLPEELIVEVMSQLPAPGFHLASLSCRTLRRISQTARFDPLYTLKQSGGCEARPNQTQRKKPNMTPNEEAQLSSHLRPLLYCVDCIAARNRFSFARRLHALHEKGYCSRCNETHPAIFFSARQRQVPQWKRICIGWEGCLVFCSHKLSLAWEDIDTVVTNAEKADYHKTPKGRNGIRGRWHHSYTYAERGCRACSYPNGGSYVEGKDYRHAARATIAFRVQEKTPQICFSWKQTVQVAALSSAKELQRLHQDPPTGDTARIQAFGAVLVAEGRSNMAICPHQTLGGWNGDGQCSVCSWRLYMAGSEPCGEVNVVRRLRVDSPCDYGWIASLDPAS</sequence>
<dbReference type="AlphaFoldDB" id="G2X6W7"/>
<dbReference type="KEGG" id="vda:VDAG_05899"/>
<dbReference type="SUPFAM" id="SSF81383">
    <property type="entry name" value="F-box domain"/>
    <property type="match status" value="1"/>
</dbReference>
<name>G2X6W7_VERDV</name>
<evidence type="ECO:0000313" key="3">
    <source>
        <dbReference type="EMBL" id="EGY14735.1"/>
    </source>
</evidence>
<dbReference type="CDD" id="cd09917">
    <property type="entry name" value="F-box_SF"/>
    <property type="match status" value="1"/>
</dbReference>
<dbReference type="PROSITE" id="PS50181">
    <property type="entry name" value="FBOX"/>
    <property type="match status" value="1"/>
</dbReference>
<organism evidence="3 4">
    <name type="scientific">Verticillium dahliae (strain VdLs.17 / ATCC MYA-4575 / FGSC 10137)</name>
    <name type="common">Verticillium wilt</name>
    <dbReference type="NCBI Taxonomy" id="498257"/>
    <lineage>
        <taxon>Eukaryota</taxon>
        <taxon>Fungi</taxon>
        <taxon>Dikarya</taxon>
        <taxon>Ascomycota</taxon>
        <taxon>Pezizomycotina</taxon>
        <taxon>Sordariomycetes</taxon>
        <taxon>Hypocreomycetidae</taxon>
        <taxon>Glomerellales</taxon>
        <taxon>Plectosphaerellaceae</taxon>
        <taxon>Verticillium</taxon>
    </lineage>
</organism>
<evidence type="ECO:0000256" key="1">
    <source>
        <dbReference type="SAM" id="MobiDB-lite"/>
    </source>
</evidence>
<dbReference type="InterPro" id="IPR001810">
    <property type="entry name" value="F-box_dom"/>
</dbReference>
<dbReference type="InterPro" id="IPR036047">
    <property type="entry name" value="F-box-like_dom_sf"/>
</dbReference>
<dbReference type="HOGENOM" id="CLU_792740_0_0_1"/>
<dbReference type="EMBL" id="DS572705">
    <property type="protein sequence ID" value="EGY14735.1"/>
    <property type="molecule type" value="Genomic_DNA"/>
</dbReference>
<dbReference type="Pfam" id="PF00646">
    <property type="entry name" value="F-box"/>
    <property type="match status" value="1"/>
</dbReference>
<evidence type="ECO:0000259" key="2">
    <source>
        <dbReference type="PROSITE" id="PS50181"/>
    </source>
</evidence>
<dbReference type="RefSeq" id="XP_009653591.1">
    <property type="nucleotide sequence ID" value="XM_009655296.1"/>
</dbReference>
<dbReference type="Proteomes" id="UP000001611">
    <property type="component" value="Chromosome 4"/>
</dbReference>
<evidence type="ECO:0000313" key="4">
    <source>
        <dbReference type="Proteomes" id="UP000001611"/>
    </source>
</evidence>